<evidence type="ECO:0008006" key="2">
    <source>
        <dbReference type="Google" id="ProtNLM"/>
    </source>
</evidence>
<accession>A0A6U3YMQ6</accession>
<dbReference type="GO" id="GO:0016020">
    <property type="term" value="C:membrane"/>
    <property type="evidence" value="ECO:0007669"/>
    <property type="project" value="TreeGrafter"/>
</dbReference>
<dbReference type="SUPFAM" id="SSF52151">
    <property type="entry name" value="FabD/lysophospholipase-like"/>
    <property type="match status" value="1"/>
</dbReference>
<dbReference type="AlphaFoldDB" id="A0A6U3YMQ6"/>
<dbReference type="GO" id="GO:0055088">
    <property type="term" value="P:lipid homeostasis"/>
    <property type="evidence" value="ECO:0007669"/>
    <property type="project" value="TreeGrafter"/>
</dbReference>
<dbReference type="PANTHER" id="PTHR12406:SF7">
    <property type="entry name" value="PATATIN-LIKE PHOSPHOLIPASE DOMAIN-CONTAINING PROTEIN 4"/>
    <property type="match status" value="1"/>
</dbReference>
<dbReference type="EMBL" id="HBGN01015243">
    <property type="protein sequence ID" value="CAD9327591.1"/>
    <property type="molecule type" value="Transcribed_RNA"/>
</dbReference>
<reference evidence="1" key="1">
    <citation type="submission" date="2021-01" db="EMBL/GenBank/DDBJ databases">
        <authorList>
            <person name="Corre E."/>
            <person name="Pelletier E."/>
            <person name="Niang G."/>
            <person name="Scheremetjew M."/>
            <person name="Finn R."/>
            <person name="Kale V."/>
            <person name="Holt S."/>
            <person name="Cochrane G."/>
            <person name="Meng A."/>
            <person name="Brown T."/>
            <person name="Cohen L."/>
        </authorList>
    </citation>
    <scope>NUCLEOTIDE SEQUENCE</scope>
    <source>
        <strain evidence="1">Pop2</strain>
    </source>
</reference>
<protein>
    <recommendedName>
        <fullName evidence="2">PNPLA domain-containing protein</fullName>
    </recommendedName>
</protein>
<evidence type="ECO:0000313" key="1">
    <source>
        <dbReference type="EMBL" id="CAD9327591.1"/>
    </source>
</evidence>
<dbReference type="GO" id="GO:0004806">
    <property type="term" value="F:triacylglycerol lipase activity"/>
    <property type="evidence" value="ECO:0007669"/>
    <property type="project" value="TreeGrafter"/>
</dbReference>
<dbReference type="GO" id="GO:0019433">
    <property type="term" value="P:triglyceride catabolic process"/>
    <property type="evidence" value="ECO:0007669"/>
    <property type="project" value="TreeGrafter"/>
</dbReference>
<proteinExistence type="predicted"/>
<dbReference type="GO" id="GO:0005811">
    <property type="term" value="C:lipid droplet"/>
    <property type="evidence" value="ECO:0007669"/>
    <property type="project" value="TreeGrafter"/>
</dbReference>
<name>A0A6U3YMQ6_9STRA</name>
<dbReference type="InterPro" id="IPR033562">
    <property type="entry name" value="PLPL"/>
</dbReference>
<organism evidence="1">
    <name type="scientific">Ditylum brightwellii</name>
    <dbReference type="NCBI Taxonomy" id="49249"/>
    <lineage>
        <taxon>Eukaryota</taxon>
        <taxon>Sar</taxon>
        <taxon>Stramenopiles</taxon>
        <taxon>Ochrophyta</taxon>
        <taxon>Bacillariophyta</taxon>
        <taxon>Mediophyceae</taxon>
        <taxon>Lithodesmiophycidae</taxon>
        <taxon>Lithodesmiales</taxon>
        <taxon>Lithodesmiaceae</taxon>
        <taxon>Ditylum</taxon>
    </lineage>
</organism>
<dbReference type="PANTHER" id="PTHR12406">
    <property type="entry name" value="CALCIUM-INDEPENDENT PHOSPHOLIPASE A2 IPLA2 -RELATED"/>
    <property type="match status" value="1"/>
</dbReference>
<dbReference type="GO" id="GO:0005737">
    <property type="term" value="C:cytoplasm"/>
    <property type="evidence" value="ECO:0007669"/>
    <property type="project" value="TreeGrafter"/>
</dbReference>
<gene>
    <name evidence="1" type="ORF">DBRI1063_LOCUS9774</name>
</gene>
<sequence length="295" mass="32777">MIVGFSFSPGGLLLPYHLGALASLSYHGHITPSTPLAGASAGAIAVTSHATGVPPFKALEASIRVSGRCNPLFLARGKLLPSLHNELDSLLGMNAHEILNEREAIVGLAHRELFPENKPILKTHFETRDCLMDAVCDSSMFPYFSTNQPFRTVKRRDDLLPHVVVDGCFSVPIQRIGCPDFSQVNGNTHSSKSSIQVDRTVTVSCFPEQLLTLTSKKHDRIGPKLEENAVFQAIKTVTMATQASRRQDLIKLFEEGWSDGERWSFAEERRKIGLTRKDRRKKYAVALMRKYFVDA</sequence>
<dbReference type="InterPro" id="IPR016035">
    <property type="entry name" value="Acyl_Trfase/lysoPLipase"/>
</dbReference>